<dbReference type="Gene3D" id="3.10.50.20">
    <property type="entry name" value="Cloacin immunity protein"/>
    <property type="match status" value="1"/>
</dbReference>
<dbReference type="InterPro" id="IPR003063">
    <property type="entry name" value="Cloacn_immnty_fam"/>
</dbReference>
<accession>A0A5N7K0N1</accession>
<dbReference type="Proteomes" id="UP000325438">
    <property type="component" value="Unassembled WGS sequence"/>
</dbReference>
<dbReference type="SUPFAM" id="SSF54552">
    <property type="entry name" value="Colicin E3 immunity protein"/>
    <property type="match status" value="1"/>
</dbReference>
<protein>
    <submittedName>
        <fullName evidence="1">Cloacin</fullName>
    </submittedName>
</protein>
<dbReference type="RefSeq" id="WP_152751383.1">
    <property type="nucleotide sequence ID" value="NZ_JBLZPT010000001.1"/>
</dbReference>
<evidence type="ECO:0000313" key="2">
    <source>
        <dbReference type="Proteomes" id="UP000325438"/>
    </source>
</evidence>
<proteinExistence type="predicted"/>
<evidence type="ECO:0000313" key="1">
    <source>
        <dbReference type="EMBL" id="MPQ86853.1"/>
    </source>
</evidence>
<dbReference type="InterPro" id="IPR036528">
    <property type="entry name" value="Cloacn_immnty_sf"/>
</dbReference>
<reference evidence="1 2" key="1">
    <citation type="submission" date="2019-09" db="EMBL/GenBank/DDBJ databases">
        <title>The draft genomes of Allium pathogen Pseudomonas sp.</title>
        <authorList>
            <person name="Fujikawa T."/>
            <person name="Sawada H."/>
        </authorList>
    </citation>
    <scope>NUCLEOTIDE SEQUENCE [LARGE SCALE GENOMIC DNA]</scope>
    <source>
        <strain evidence="1 2">MAFF 730085</strain>
    </source>
</reference>
<dbReference type="GO" id="GO:0015643">
    <property type="term" value="F:toxic substance binding"/>
    <property type="evidence" value="ECO:0007669"/>
    <property type="project" value="InterPro"/>
</dbReference>
<dbReference type="GO" id="GO:0030153">
    <property type="term" value="P:bacteriocin immunity"/>
    <property type="evidence" value="ECO:0007669"/>
    <property type="project" value="InterPro"/>
</dbReference>
<dbReference type="AlphaFoldDB" id="A0A5N7K0N1"/>
<dbReference type="PRINTS" id="PR01296">
    <property type="entry name" value="CLOACNIMMNTY"/>
</dbReference>
<dbReference type="Pfam" id="PF03513">
    <property type="entry name" value="Cloacin_immun"/>
    <property type="match status" value="1"/>
</dbReference>
<dbReference type="EMBL" id="VUBA01000172">
    <property type="protein sequence ID" value="MPQ86853.1"/>
    <property type="molecule type" value="Genomic_DNA"/>
</dbReference>
<comment type="caution">
    <text evidence="1">The sequence shown here is derived from an EMBL/GenBank/DDBJ whole genome shotgun (WGS) entry which is preliminary data.</text>
</comment>
<organism evidence="1 2">
    <name type="scientific">Pseudomonas kitaguniensis</name>
    <dbReference type="NCBI Taxonomy" id="2607908"/>
    <lineage>
        <taxon>Bacteria</taxon>
        <taxon>Pseudomonadati</taxon>
        <taxon>Pseudomonadota</taxon>
        <taxon>Gammaproteobacteria</taxon>
        <taxon>Pseudomonadales</taxon>
        <taxon>Pseudomonadaceae</taxon>
        <taxon>Pseudomonas</taxon>
    </lineage>
</organism>
<gene>
    <name evidence="1" type="ORF">F0170_24445</name>
</gene>
<name>A0A5N7K0N1_9PSED</name>
<sequence>MAMKVRLQWFNKQTDNLDADEYSANFEDDDIILNALGLHEEPQIYAGGFDVLPNWIAILQPYFRQVIEPDLFYYQISFLYQGAWPPPPKQSKDES</sequence>